<dbReference type="EMBL" id="HBUF01119735">
    <property type="protein sequence ID" value="CAG6641912.1"/>
    <property type="molecule type" value="Transcribed_RNA"/>
</dbReference>
<protein>
    <submittedName>
        <fullName evidence="1">Uncharacterized protein</fullName>
    </submittedName>
</protein>
<sequence length="143" mass="16284">MGEGGGNQSVFSAGCHNKKYMFFFFLIPEINFNRPFGPVKRHGSMRKTTHGVFFPDTFADCKQGFFMRIKKIKFRLPPTSSKINLRRAVNAERASERLLQAKAHDTLNKNNISFLQTGGFQSVPVRCAVSMYQTDAKYSYVQT</sequence>
<name>A0A8D8VZW4_9HEMI</name>
<accession>A0A8D8VZW4</accession>
<evidence type="ECO:0000313" key="1">
    <source>
        <dbReference type="EMBL" id="CAG6641912.1"/>
    </source>
</evidence>
<proteinExistence type="predicted"/>
<organism evidence="1">
    <name type="scientific">Cacopsylla melanoneura</name>
    <dbReference type="NCBI Taxonomy" id="428564"/>
    <lineage>
        <taxon>Eukaryota</taxon>
        <taxon>Metazoa</taxon>
        <taxon>Ecdysozoa</taxon>
        <taxon>Arthropoda</taxon>
        <taxon>Hexapoda</taxon>
        <taxon>Insecta</taxon>
        <taxon>Pterygota</taxon>
        <taxon>Neoptera</taxon>
        <taxon>Paraneoptera</taxon>
        <taxon>Hemiptera</taxon>
        <taxon>Sternorrhyncha</taxon>
        <taxon>Psylloidea</taxon>
        <taxon>Psyllidae</taxon>
        <taxon>Psyllinae</taxon>
        <taxon>Cacopsylla</taxon>
    </lineage>
</organism>
<dbReference type="AlphaFoldDB" id="A0A8D8VZW4"/>
<reference evidence="1" key="1">
    <citation type="submission" date="2021-05" db="EMBL/GenBank/DDBJ databases">
        <authorList>
            <person name="Alioto T."/>
            <person name="Alioto T."/>
            <person name="Gomez Garrido J."/>
        </authorList>
    </citation>
    <scope>NUCLEOTIDE SEQUENCE</scope>
</reference>